<dbReference type="InterPro" id="IPR008523">
    <property type="entry name" value="DUF805"/>
</dbReference>
<evidence type="ECO:0000256" key="1">
    <source>
        <dbReference type="SAM" id="Phobius"/>
    </source>
</evidence>
<dbReference type="RefSeq" id="WP_264432243.1">
    <property type="nucleotide sequence ID" value="NZ_CP081495.1"/>
</dbReference>
<keyword evidence="1" id="KW-0812">Transmembrane</keyword>
<feature type="transmembrane region" description="Helical" evidence="1">
    <location>
        <begin position="88"/>
        <end position="106"/>
    </location>
</feature>
<dbReference type="Proteomes" id="UP001163328">
    <property type="component" value="Chromosome"/>
</dbReference>
<keyword evidence="1" id="KW-0472">Membrane</keyword>
<evidence type="ECO:0000313" key="2">
    <source>
        <dbReference type="EMBL" id="UYW00475.1"/>
    </source>
</evidence>
<name>A0ABY6LZ90_9FLAO</name>
<dbReference type="EMBL" id="CP081495">
    <property type="protein sequence ID" value="UYW00475.1"/>
    <property type="molecule type" value="Genomic_DNA"/>
</dbReference>
<protein>
    <submittedName>
        <fullName evidence="2">DUF805 domain-containing protein</fullName>
    </submittedName>
</protein>
<dbReference type="PANTHER" id="PTHR34980">
    <property type="entry name" value="INNER MEMBRANE PROTEIN-RELATED-RELATED"/>
    <property type="match status" value="1"/>
</dbReference>
<reference evidence="2" key="1">
    <citation type="submission" date="2021-08" db="EMBL/GenBank/DDBJ databases">
        <title>Flavobacterium sp. strain CC-SYL302.</title>
        <authorList>
            <person name="Lin S.-Y."/>
            <person name="Lee T.-H."/>
            <person name="Young C.-C."/>
        </authorList>
    </citation>
    <scope>NUCLEOTIDE SEQUENCE</scope>
    <source>
        <strain evidence="2">CC-SYL302</strain>
    </source>
</reference>
<evidence type="ECO:0000313" key="3">
    <source>
        <dbReference type="Proteomes" id="UP001163328"/>
    </source>
</evidence>
<proteinExistence type="predicted"/>
<organism evidence="2 3">
    <name type="scientific">Flavobacterium agricola</name>
    <dbReference type="NCBI Taxonomy" id="2870839"/>
    <lineage>
        <taxon>Bacteria</taxon>
        <taxon>Pseudomonadati</taxon>
        <taxon>Bacteroidota</taxon>
        <taxon>Flavobacteriia</taxon>
        <taxon>Flavobacteriales</taxon>
        <taxon>Flavobacteriaceae</taxon>
        <taxon>Flavobacterium</taxon>
    </lineage>
</organism>
<dbReference type="Pfam" id="PF05656">
    <property type="entry name" value="DUF805"/>
    <property type="match status" value="1"/>
</dbReference>
<accession>A0ABY6LZ90</accession>
<dbReference type="PANTHER" id="PTHR34980:SF2">
    <property type="entry name" value="INNER MEMBRANE PROTEIN YHAH-RELATED"/>
    <property type="match status" value="1"/>
</dbReference>
<feature type="transmembrane region" description="Helical" evidence="1">
    <location>
        <begin position="56"/>
        <end position="76"/>
    </location>
</feature>
<keyword evidence="3" id="KW-1185">Reference proteome</keyword>
<feature type="transmembrane region" description="Helical" evidence="1">
    <location>
        <begin position="27"/>
        <end position="50"/>
    </location>
</feature>
<sequence>MTGFDYFKLCVTDKYATFEGRARRAEFWYFLLFNIIFNFVFLFLSLALVGATDNTVFFLIYLIYSVLIIIPSIAVCIRRLHDTNRSGWWYLLNFIPFGSIVLLFMYCYEGDVGRNGYGNDPKRPEVIIEFETINKIS</sequence>
<gene>
    <name evidence="2" type="ORF">K5I29_07900</name>
</gene>
<keyword evidence="1" id="KW-1133">Transmembrane helix</keyword>